<gene>
    <name evidence="11" type="ORF">P5673_016135</name>
</gene>
<keyword evidence="6" id="KW-0106">Calcium</keyword>
<reference evidence="11" key="2">
    <citation type="journal article" date="2023" name="Science">
        <title>Genomic signatures of disease resistance in endangered staghorn corals.</title>
        <authorList>
            <person name="Vollmer S.V."/>
            <person name="Selwyn J.D."/>
            <person name="Despard B.A."/>
            <person name="Roesel C.L."/>
        </authorList>
    </citation>
    <scope>NUCLEOTIDE SEQUENCE</scope>
    <source>
        <strain evidence="11">K2</strain>
    </source>
</reference>
<feature type="repeat" description="Hemopexin" evidence="10">
    <location>
        <begin position="87"/>
        <end position="135"/>
    </location>
</feature>
<evidence type="ECO:0000256" key="5">
    <source>
        <dbReference type="ARBA" id="ARBA00022833"/>
    </source>
</evidence>
<keyword evidence="5" id="KW-0862">Zinc</keyword>
<dbReference type="SUPFAM" id="SSF50923">
    <property type="entry name" value="Hemopexin-like domain"/>
    <property type="match status" value="1"/>
</dbReference>
<accession>A0AAD9QGS9</accession>
<reference evidence="11" key="1">
    <citation type="journal article" date="2023" name="G3 (Bethesda)">
        <title>Whole genome assembly and annotation of the endangered Caribbean coral Acropora cervicornis.</title>
        <authorList>
            <person name="Selwyn J.D."/>
            <person name="Vollmer S.V."/>
        </authorList>
    </citation>
    <scope>NUCLEOTIDE SEQUENCE</scope>
    <source>
        <strain evidence="11">K2</strain>
    </source>
</reference>
<dbReference type="Pfam" id="PF00045">
    <property type="entry name" value="Hemopexin"/>
    <property type="match status" value="2"/>
</dbReference>
<keyword evidence="4" id="KW-0677">Repeat</keyword>
<keyword evidence="3" id="KW-0732">Signal</keyword>
<dbReference type="InterPro" id="IPR018487">
    <property type="entry name" value="Hemopexin-like_repeat"/>
</dbReference>
<dbReference type="GO" id="GO:0030574">
    <property type="term" value="P:collagen catabolic process"/>
    <property type="evidence" value="ECO:0007669"/>
    <property type="project" value="TreeGrafter"/>
</dbReference>
<evidence type="ECO:0000256" key="4">
    <source>
        <dbReference type="ARBA" id="ARBA00022737"/>
    </source>
</evidence>
<evidence type="ECO:0000313" key="12">
    <source>
        <dbReference type="Proteomes" id="UP001249851"/>
    </source>
</evidence>
<evidence type="ECO:0000256" key="9">
    <source>
        <dbReference type="ARBA" id="ARBA00023157"/>
    </source>
</evidence>
<keyword evidence="7 11" id="KW-0378">Hydrolase</keyword>
<dbReference type="AlphaFoldDB" id="A0AAD9QGS9"/>
<name>A0AAD9QGS9_ACRCE</name>
<evidence type="ECO:0000256" key="8">
    <source>
        <dbReference type="ARBA" id="ARBA00023145"/>
    </source>
</evidence>
<keyword evidence="9" id="KW-1015">Disulfide bond</keyword>
<evidence type="ECO:0000256" key="7">
    <source>
        <dbReference type="ARBA" id="ARBA00023049"/>
    </source>
</evidence>
<comment type="similarity">
    <text evidence="1">Belongs to the peptidase M10A family.</text>
</comment>
<dbReference type="SMART" id="SM00120">
    <property type="entry name" value="HX"/>
    <property type="match status" value="3"/>
</dbReference>
<dbReference type="InterPro" id="IPR000585">
    <property type="entry name" value="Hemopexin-like_dom"/>
</dbReference>
<evidence type="ECO:0000256" key="10">
    <source>
        <dbReference type="PROSITE-ProRule" id="PRU01011"/>
    </source>
</evidence>
<dbReference type="GO" id="GO:0046872">
    <property type="term" value="F:metal ion binding"/>
    <property type="evidence" value="ECO:0007669"/>
    <property type="project" value="UniProtKB-KW"/>
</dbReference>
<dbReference type="PANTHER" id="PTHR10201:SF323">
    <property type="entry name" value="MATRIX METALLOPROTEINASE-21"/>
    <property type="match status" value="1"/>
</dbReference>
<dbReference type="EMBL" id="JARQWQ010000034">
    <property type="protein sequence ID" value="KAK2561007.1"/>
    <property type="molecule type" value="Genomic_DNA"/>
</dbReference>
<dbReference type="InterPro" id="IPR036375">
    <property type="entry name" value="Hemopexin-like_dom_sf"/>
</dbReference>
<keyword evidence="7 11" id="KW-0645">Protease</keyword>
<feature type="repeat" description="Hemopexin" evidence="10">
    <location>
        <begin position="40"/>
        <end position="85"/>
    </location>
</feature>
<comment type="caution">
    <text evidence="11">The sequence shown here is derived from an EMBL/GenBank/DDBJ whole genome shotgun (WGS) entry which is preliminary data.</text>
</comment>
<evidence type="ECO:0000256" key="6">
    <source>
        <dbReference type="ARBA" id="ARBA00022837"/>
    </source>
</evidence>
<dbReference type="Proteomes" id="UP001249851">
    <property type="component" value="Unassembled WGS sequence"/>
</dbReference>
<keyword evidence="7 11" id="KW-0482">Metalloprotease</keyword>
<dbReference type="PROSITE" id="PS51642">
    <property type="entry name" value="HEMOPEXIN_2"/>
    <property type="match status" value="3"/>
</dbReference>
<evidence type="ECO:0000256" key="1">
    <source>
        <dbReference type="ARBA" id="ARBA00010370"/>
    </source>
</evidence>
<dbReference type="PANTHER" id="PTHR10201">
    <property type="entry name" value="MATRIX METALLOPROTEINASE"/>
    <property type="match status" value="1"/>
</dbReference>
<keyword evidence="8" id="KW-0865">Zymogen</keyword>
<dbReference type="CDD" id="cd00094">
    <property type="entry name" value="HX"/>
    <property type="match status" value="1"/>
</dbReference>
<proteinExistence type="inferred from homology"/>
<dbReference type="Gene3D" id="2.110.10.10">
    <property type="entry name" value="Hemopexin-like domain"/>
    <property type="match status" value="2"/>
</dbReference>
<dbReference type="GO" id="GO:0004222">
    <property type="term" value="F:metalloendopeptidase activity"/>
    <property type="evidence" value="ECO:0007669"/>
    <property type="project" value="TreeGrafter"/>
</dbReference>
<sequence>MIMTNDKTTYAFKGAFFWPVGDHGAFTSALRISEFWEGMDSNIDAGYTRQLDGLTFLFKGSKYWTFKNRTLIKSSSDISELNLPADVHNMDAAVEWGANGHLYIFKGNKFWRYDSSRKSVDPGYPKTIQSILPGLPNNLNAALQWKNGRTYFFKGSQYYSLDDSSIRIRNGYPKSITTYWMGCSPEGLAMGKISPYSSSHSFSLFADKKAGVITLMASFVFSWVLY</sequence>
<evidence type="ECO:0000313" key="11">
    <source>
        <dbReference type="EMBL" id="KAK2561007.1"/>
    </source>
</evidence>
<dbReference type="GO" id="GO:0030198">
    <property type="term" value="P:extracellular matrix organization"/>
    <property type="evidence" value="ECO:0007669"/>
    <property type="project" value="TreeGrafter"/>
</dbReference>
<organism evidence="11 12">
    <name type="scientific">Acropora cervicornis</name>
    <name type="common">Staghorn coral</name>
    <dbReference type="NCBI Taxonomy" id="6130"/>
    <lineage>
        <taxon>Eukaryota</taxon>
        <taxon>Metazoa</taxon>
        <taxon>Cnidaria</taxon>
        <taxon>Anthozoa</taxon>
        <taxon>Hexacorallia</taxon>
        <taxon>Scleractinia</taxon>
        <taxon>Astrocoeniina</taxon>
        <taxon>Acroporidae</taxon>
        <taxon>Acropora</taxon>
    </lineage>
</organism>
<feature type="repeat" description="Hemopexin" evidence="10">
    <location>
        <begin position="136"/>
        <end position="183"/>
    </location>
</feature>
<dbReference type="FunFam" id="2.110.10.10:FF:000002">
    <property type="entry name" value="Matrix metallopeptidase 3"/>
    <property type="match status" value="1"/>
</dbReference>
<protein>
    <submittedName>
        <fullName evidence="11">Matrix metalloproteinase-19</fullName>
    </submittedName>
</protein>
<evidence type="ECO:0000256" key="3">
    <source>
        <dbReference type="ARBA" id="ARBA00022729"/>
    </source>
</evidence>
<keyword evidence="2" id="KW-0479">Metal-binding</keyword>
<keyword evidence="12" id="KW-1185">Reference proteome</keyword>
<evidence type="ECO:0000256" key="2">
    <source>
        <dbReference type="ARBA" id="ARBA00022723"/>
    </source>
</evidence>